<accession>A0A4V2RCM9</accession>
<keyword evidence="1" id="KW-0812">Transmembrane</keyword>
<feature type="transmembrane region" description="Helical" evidence="1">
    <location>
        <begin position="12"/>
        <end position="36"/>
    </location>
</feature>
<comment type="caution">
    <text evidence="2">The sequence shown here is derived from an EMBL/GenBank/DDBJ whole genome shotgun (WGS) entry which is preliminary data.</text>
</comment>
<evidence type="ECO:0000256" key="1">
    <source>
        <dbReference type="SAM" id="Phobius"/>
    </source>
</evidence>
<keyword evidence="1" id="KW-1133">Transmembrane helix</keyword>
<gene>
    <name evidence="2" type="ORF">EV146_112183</name>
</gene>
<protein>
    <submittedName>
        <fullName evidence="2">Uncharacterized protein</fullName>
    </submittedName>
</protein>
<dbReference type="AlphaFoldDB" id="A0A4V2RCM9"/>
<dbReference type="EMBL" id="SLVV01000012">
    <property type="protein sequence ID" value="TCN21500.1"/>
    <property type="molecule type" value="Genomic_DNA"/>
</dbReference>
<sequence length="79" mass="8851">MRALALLELVLLGYLTYLLIDLVIVFFTEGVVVMAIDLVTGGAKTIAIVCGLALIADIWRVKKRERLIKKRRLSPDRVL</sequence>
<feature type="transmembrane region" description="Helical" evidence="1">
    <location>
        <begin position="42"/>
        <end position="61"/>
    </location>
</feature>
<dbReference type="RefSeq" id="WP_132010655.1">
    <property type="nucleotide sequence ID" value="NZ_JABUHM010000014.1"/>
</dbReference>
<dbReference type="Proteomes" id="UP000295689">
    <property type="component" value="Unassembled WGS sequence"/>
</dbReference>
<name>A0A4V2RCM9_9BACI</name>
<reference evidence="2 3" key="1">
    <citation type="journal article" date="2015" name="Stand. Genomic Sci.">
        <title>Genomic Encyclopedia of Bacterial and Archaeal Type Strains, Phase III: the genomes of soil and plant-associated and newly described type strains.</title>
        <authorList>
            <person name="Whitman W.B."/>
            <person name="Woyke T."/>
            <person name="Klenk H.P."/>
            <person name="Zhou Y."/>
            <person name="Lilburn T.G."/>
            <person name="Beck B.J."/>
            <person name="De Vos P."/>
            <person name="Vandamme P."/>
            <person name="Eisen J.A."/>
            <person name="Garrity G."/>
            <person name="Hugenholtz P."/>
            <person name="Kyrpides N.C."/>
        </authorList>
    </citation>
    <scope>NUCLEOTIDE SEQUENCE [LARGE SCALE GENOMIC DNA]</scope>
    <source>
        <strain evidence="2 3">CV53</strain>
    </source>
</reference>
<evidence type="ECO:0000313" key="2">
    <source>
        <dbReference type="EMBL" id="TCN21500.1"/>
    </source>
</evidence>
<keyword evidence="1" id="KW-0472">Membrane</keyword>
<evidence type="ECO:0000313" key="3">
    <source>
        <dbReference type="Proteomes" id="UP000295689"/>
    </source>
</evidence>
<keyword evidence="3" id="KW-1185">Reference proteome</keyword>
<organism evidence="2 3">
    <name type="scientific">Mesobacillus foraminis</name>
    <dbReference type="NCBI Taxonomy" id="279826"/>
    <lineage>
        <taxon>Bacteria</taxon>
        <taxon>Bacillati</taxon>
        <taxon>Bacillota</taxon>
        <taxon>Bacilli</taxon>
        <taxon>Bacillales</taxon>
        <taxon>Bacillaceae</taxon>
        <taxon>Mesobacillus</taxon>
    </lineage>
</organism>
<proteinExistence type="predicted"/>